<gene>
    <name evidence="10" type="ORF">CL176_01675</name>
</gene>
<protein>
    <recommendedName>
        <fullName evidence="8">Flavodoxin</fullName>
    </recommendedName>
</protein>
<dbReference type="EMBL" id="CP023434">
    <property type="protein sequence ID" value="AXY24828.1"/>
    <property type="molecule type" value="Genomic_DNA"/>
</dbReference>
<comment type="function">
    <text evidence="2 8">Low-potential electron donor to a number of redox enzymes.</text>
</comment>
<dbReference type="Gene3D" id="3.40.50.360">
    <property type="match status" value="1"/>
</dbReference>
<reference evidence="10 11" key="1">
    <citation type="submission" date="2017-09" db="EMBL/GenBank/DDBJ databases">
        <title>Complete genome sequence of Oxytococcus suis strain ZY16052.</title>
        <authorList>
            <person name="Li F."/>
        </authorList>
    </citation>
    <scope>NUCLEOTIDE SEQUENCE [LARGE SCALE GENOMIC DNA]</scope>
    <source>
        <strain evidence="10 11">ZY16052</strain>
    </source>
</reference>
<dbReference type="SUPFAM" id="SSF52218">
    <property type="entry name" value="Flavoproteins"/>
    <property type="match status" value="1"/>
</dbReference>
<dbReference type="RefSeq" id="WP_118989752.1">
    <property type="nucleotide sequence ID" value="NZ_CP023434.1"/>
</dbReference>
<dbReference type="KEGG" id="abae:CL176_01675"/>
<dbReference type="NCBIfam" id="TIGR01753">
    <property type="entry name" value="flav_short"/>
    <property type="match status" value="1"/>
</dbReference>
<dbReference type="PANTHER" id="PTHR42809:SF1">
    <property type="entry name" value="FLAVODOXIN 1"/>
    <property type="match status" value="1"/>
</dbReference>
<sequence>MAEALIIYTSLTGNTEACCDIVQEQLESHNIDVTMYDVMDADPEDFLDYDIVLVGSYTYGVDGVLPDEMEDFHEEMQELDLSGKVYGAFGSGDDFYPVFCTAVDDFEAAFEAAGATKGGTGVKVNLYPEDEDEENLRTLADNIVKTFEGM</sequence>
<evidence type="ECO:0000256" key="5">
    <source>
        <dbReference type="ARBA" id="ARBA00022630"/>
    </source>
</evidence>
<accession>A0A347WIC1</accession>
<evidence type="ECO:0000256" key="8">
    <source>
        <dbReference type="RuleBase" id="RU367037"/>
    </source>
</evidence>
<evidence type="ECO:0000256" key="6">
    <source>
        <dbReference type="ARBA" id="ARBA00022643"/>
    </source>
</evidence>
<dbReference type="NCBIfam" id="NF005216">
    <property type="entry name" value="PRK06703.1"/>
    <property type="match status" value="1"/>
</dbReference>
<comment type="similarity">
    <text evidence="3 8">Belongs to the flavodoxin family.</text>
</comment>
<dbReference type="PROSITE" id="PS50902">
    <property type="entry name" value="FLAVODOXIN_LIKE"/>
    <property type="match status" value="1"/>
</dbReference>
<evidence type="ECO:0000256" key="3">
    <source>
        <dbReference type="ARBA" id="ARBA00005267"/>
    </source>
</evidence>
<evidence type="ECO:0000256" key="1">
    <source>
        <dbReference type="ARBA" id="ARBA00001917"/>
    </source>
</evidence>
<evidence type="ECO:0000256" key="4">
    <source>
        <dbReference type="ARBA" id="ARBA00022448"/>
    </source>
</evidence>
<comment type="cofactor">
    <cofactor evidence="1 8">
        <name>FMN</name>
        <dbReference type="ChEBI" id="CHEBI:58210"/>
    </cofactor>
</comment>
<dbReference type="InterPro" id="IPR010087">
    <property type="entry name" value="Flav_short"/>
</dbReference>
<dbReference type="NCBIfam" id="NF005587">
    <property type="entry name" value="PRK07308.1"/>
    <property type="match status" value="1"/>
</dbReference>
<organism evidence="10 11">
    <name type="scientific">Suicoccus acidiformans</name>
    <dbReference type="NCBI Taxonomy" id="2036206"/>
    <lineage>
        <taxon>Bacteria</taxon>
        <taxon>Bacillati</taxon>
        <taxon>Bacillota</taxon>
        <taxon>Bacilli</taxon>
        <taxon>Lactobacillales</taxon>
        <taxon>Aerococcaceae</taxon>
        <taxon>Suicoccus</taxon>
    </lineage>
</organism>
<dbReference type="Pfam" id="PF00258">
    <property type="entry name" value="Flavodoxin_1"/>
    <property type="match status" value="1"/>
</dbReference>
<feature type="domain" description="Flavodoxin-like" evidence="9">
    <location>
        <begin position="4"/>
        <end position="144"/>
    </location>
</feature>
<dbReference type="GO" id="GO:0010181">
    <property type="term" value="F:FMN binding"/>
    <property type="evidence" value="ECO:0007669"/>
    <property type="project" value="UniProtKB-UniRule"/>
</dbReference>
<name>A0A347WIC1_9LACT</name>
<evidence type="ECO:0000256" key="7">
    <source>
        <dbReference type="ARBA" id="ARBA00022982"/>
    </source>
</evidence>
<evidence type="ECO:0000256" key="2">
    <source>
        <dbReference type="ARBA" id="ARBA00003297"/>
    </source>
</evidence>
<evidence type="ECO:0000313" key="10">
    <source>
        <dbReference type="EMBL" id="AXY24828.1"/>
    </source>
</evidence>
<dbReference type="PANTHER" id="PTHR42809">
    <property type="entry name" value="FLAVODOXIN 2"/>
    <property type="match status" value="1"/>
</dbReference>
<keyword evidence="4 8" id="KW-0813">Transport</keyword>
<evidence type="ECO:0000313" key="11">
    <source>
        <dbReference type="Proteomes" id="UP000263232"/>
    </source>
</evidence>
<dbReference type="InterPro" id="IPR029039">
    <property type="entry name" value="Flavoprotein-like_sf"/>
</dbReference>
<dbReference type="GO" id="GO:0016651">
    <property type="term" value="F:oxidoreductase activity, acting on NAD(P)H"/>
    <property type="evidence" value="ECO:0007669"/>
    <property type="project" value="UniProtKB-ARBA"/>
</dbReference>
<evidence type="ECO:0000259" key="9">
    <source>
        <dbReference type="PROSITE" id="PS50902"/>
    </source>
</evidence>
<keyword evidence="6 8" id="KW-0288">FMN</keyword>
<keyword evidence="5 8" id="KW-0285">Flavoprotein</keyword>
<dbReference type="InterPro" id="IPR008254">
    <property type="entry name" value="Flavodoxin/NO_synth"/>
</dbReference>
<keyword evidence="7 8" id="KW-0249">Electron transport</keyword>
<dbReference type="InterPro" id="IPR050619">
    <property type="entry name" value="Flavodoxin"/>
</dbReference>
<proteinExistence type="inferred from homology"/>
<dbReference type="OrthoDB" id="9790745at2"/>
<dbReference type="GO" id="GO:0009055">
    <property type="term" value="F:electron transfer activity"/>
    <property type="evidence" value="ECO:0007669"/>
    <property type="project" value="UniProtKB-UniRule"/>
</dbReference>
<dbReference type="Proteomes" id="UP000263232">
    <property type="component" value="Chromosome"/>
</dbReference>
<keyword evidence="11" id="KW-1185">Reference proteome</keyword>
<dbReference type="AlphaFoldDB" id="A0A347WIC1"/>